<keyword evidence="1 3" id="KW-0175">Coiled coil</keyword>
<evidence type="ECO:0000313" key="6">
    <source>
        <dbReference type="EMBL" id="KAK3002078.1"/>
    </source>
</evidence>
<feature type="coiled-coil region" evidence="3">
    <location>
        <begin position="577"/>
        <end position="611"/>
    </location>
</feature>
<dbReference type="InterPro" id="IPR051861">
    <property type="entry name" value="NET_actin-binding_domain"/>
</dbReference>
<dbReference type="Gene3D" id="1.10.287.1490">
    <property type="match status" value="1"/>
</dbReference>
<dbReference type="Proteomes" id="UP001188597">
    <property type="component" value="Unassembled WGS sequence"/>
</dbReference>
<dbReference type="AlphaFoldDB" id="A0AA88V6C0"/>
<proteinExistence type="inferred from homology"/>
<accession>A0AA88V6C0</accession>
<evidence type="ECO:0000256" key="3">
    <source>
        <dbReference type="SAM" id="Coils"/>
    </source>
</evidence>
<dbReference type="GO" id="GO:0005774">
    <property type="term" value="C:vacuolar membrane"/>
    <property type="evidence" value="ECO:0007669"/>
    <property type="project" value="TreeGrafter"/>
</dbReference>
<dbReference type="PANTHER" id="PTHR32258:SF3">
    <property type="entry name" value="PROTEIN NETWORKED 4A"/>
    <property type="match status" value="1"/>
</dbReference>
<dbReference type="GO" id="GO:0003779">
    <property type="term" value="F:actin binding"/>
    <property type="evidence" value="ECO:0007669"/>
    <property type="project" value="InterPro"/>
</dbReference>
<protein>
    <recommendedName>
        <fullName evidence="5">NAB domain-containing protein</fullName>
    </recommendedName>
</protein>
<dbReference type="InterPro" id="IPR057531">
    <property type="entry name" value="PUMA/OVT1_CC"/>
</dbReference>
<dbReference type="PROSITE" id="PS51774">
    <property type="entry name" value="NAB"/>
    <property type="match status" value="1"/>
</dbReference>
<feature type="compositionally biased region" description="Polar residues" evidence="4">
    <location>
        <begin position="210"/>
        <end position="220"/>
    </location>
</feature>
<feature type="compositionally biased region" description="Polar residues" evidence="4">
    <location>
        <begin position="137"/>
        <end position="159"/>
    </location>
</feature>
<dbReference type="Pfam" id="PF07765">
    <property type="entry name" value="KIP1"/>
    <property type="match status" value="1"/>
</dbReference>
<dbReference type="Pfam" id="PF24627">
    <property type="entry name" value="PUMA_CC"/>
    <property type="match status" value="1"/>
</dbReference>
<feature type="region of interest" description="Disordered" evidence="4">
    <location>
        <begin position="134"/>
        <end position="220"/>
    </location>
</feature>
<feature type="coiled-coil region" evidence="3">
    <location>
        <begin position="514"/>
        <end position="548"/>
    </location>
</feature>
<evidence type="ECO:0000256" key="2">
    <source>
        <dbReference type="ARBA" id="ARBA00038006"/>
    </source>
</evidence>
<organism evidence="6 7">
    <name type="scientific">Escallonia herrerae</name>
    <dbReference type="NCBI Taxonomy" id="1293975"/>
    <lineage>
        <taxon>Eukaryota</taxon>
        <taxon>Viridiplantae</taxon>
        <taxon>Streptophyta</taxon>
        <taxon>Embryophyta</taxon>
        <taxon>Tracheophyta</taxon>
        <taxon>Spermatophyta</taxon>
        <taxon>Magnoliopsida</taxon>
        <taxon>eudicotyledons</taxon>
        <taxon>Gunneridae</taxon>
        <taxon>Pentapetalae</taxon>
        <taxon>asterids</taxon>
        <taxon>campanulids</taxon>
        <taxon>Escalloniales</taxon>
        <taxon>Escalloniaceae</taxon>
        <taxon>Escallonia</taxon>
    </lineage>
</organism>
<feature type="coiled-coil region" evidence="3">
    <location>
        <begin position="229"/>
        <end position="488"/>
    </location>
</feature>
<name>A0AA88V6C0_9ASTE</name>
<dbReference type="InterPro" id="IPR011684">
    <property type="entry name" value="NAB"/>
</dbReference>
<comment type="similarity">
    <text evidence="2">Belongs to the NET family.</text>
</comment>
<evidence type="ECO:0000313" key="7">
    <source>
        <dbReference type="Proteomes" id="UP001188597"/>
    </source>
</evidence>
<evidence type="ECO:0000256" key="1">
    <source>
        <dbReference type="ARBA" id="ARBA00023054"/>
    </source>
</evidence>
<keyword evidence="7" id="KW-1185">Reference proteome</keyword>
<evidence type="ECO:0000256" key="4">
    <source>
        <dbReference type="SAM" id="MobiDB-lite"/>
    </source>
</evidence>
<sequence length="649" mass="75327">MKVIMDILLSKSKFLHELVILWIGYHEMVWFSVLQVNSHKHMRRMASKKSHSWWWDSHVSPKNSKWLAENLEDMDQSVKRMLKLIEEDGDSFAKKAEMYYQKRPELVSHVEEFYRMYRSLAERYDHVTGELRKNIPSDLQSQGSGISDTGSEPASTWPSPDQKLSRRKSGPRAAGFDFFLGTGGSSSDLNKEGDETSTLDSESESDDSSINNYSGTSASGDDQVLRRKIIEMEVELRDVKEKLHMQQEENSNGSFRGTENVNVEVLQARITRYEEELRVAKEKIRVSEEEIARLKVEFQKYESMEIASKLQDEIDTKDKELERRQATELQEIVLQSEISEPELKIMVLEKELKVTKEKLRESEKEIAGLRHELESNGSSIRHLQDQLKSGQKDVSTWKAKLDKEKKEVSKLQDRIVRYKANLSDRDQEIRGLKETVSNANKSLSEENSQLQVAMTKLLKERAYLEDNLKEWDLRCQSLEEDVRRARAGKVEVETILGAEIEQLKAGIVEREDCMAELNKSLEAFKLKHETLTKERDELSSKLVILDAETSFKDAKIDEMSKHLHELHIEHVELIAGAEKARRSIDELKSRVKDMEREVERQQELISEGAEEKREAIRQLCFSLDHYRNDYQRLRQKLVGSHRRLPVMAS</sequence>
<evidence type="ECO:0000259" key="5">
    <source>
        <dbReference type="PROSITE" id="PS51774"/>
    </source>
</evidence>
<comment type="caution">
    <text evidence="6">The sequence shown here is derived from an EMBL/GenBank/DDBJ whole genome shotgun (WGS) entry which is preliminary data.</text>
</comment>
<dbReference type="EMBL" id="JAVXUP010002654">
    <property type="protein sequence ID" value="KAK3002078.1"/>
    <property type="molecule type" value="Genomic_DNA"/>
</dbReference>
<gene>
    <name evidence="6" type="ORF">RJ639_020240</name>
</gene>
<reference evidence="6" key="1">
    <citation type="submission" date="2022-12" db="EMBL/GenBank/DDBJ databases">
        <title>Draft genome assemblies for two species of Escallonia (Escalloniales).</title>
        <authorList>
            <person name="Chanderbali A."/>
            <person name="Dervinis C."/>
            <person name="Anghel I."/>
            <person name="Soltis D."/>
            <person name="Soltis P."/>
            <person name="Zapata F."/>
        </authorList>
    </citation>
    <scope>NUCLEOTIDE SEQUENCE</scope>
    <source>
        <strain evidence="6">UCBG64.0493</strain>
        <tissue evidence="6">Leaf</tissue>
    </source>
</reference>
<feature type="domain" description="NAB" evidence="5">
    <location>
        <begin position="51"/>
        <end position="131"/>
    </location>
</feature>
<feature type="compositionally biased region" description="Acidic residues" evidence="4">
    <location>
        <begin position="195"/>
        <end position="207"/>
    </location>
</feature>
<dbReference type="PANTHER" id="PTHR32258">
    <property type="entry name" value="PROTEIN NETWORKED 4A"/>
    <property type="match status" value="1"/>
</dbReference>